<dbReference type="AlphaFoldDB" id="A0AAV7JHB9"/>
<dbReference type="EMBL" id="JAKMXF010000332">
    <property type="protein sequence ID" value="KAI6648209.1"/>
    <property type="molecule type" value="Genomic_DNA"/>
</dbReference>
<sequence>MDDLINTDTDLMRSEGFTLGPDQQVRVDIVRSMLDGKMAGILSGAGGASCQLCTATHKELSDRELIIQGFSINRYITDAIQLFGEIEDSHSFFSLPSNQRCNITHEPTSTINILPASPLHSYTGIFRWFNLLIYHLNCGKRTWSPTSLTIKNSMIFVRNLIEGKTGMRIDQPNASGGTSSTGSVARRAFSCDSKYIECVLSVVETEHKETLSKLHTHLSAILRIINSDRIINTEVLAHSEEILKEFNLGRGLKSFSEEGSEGCNKLLRKYRENLARKSSFEDNAMDIFVRLASESDPVLNQFRSSLVCERSVRFLPDMAKDIRYFFTSKHPRIDFSQTDCSNGNSIIEVDNIFDEADSIDYTNTDLIDNYVDSFDIGIYVSKTVPYYVKQKLFLDTWIPPADYPFKEDSKKGRIFRKEWLNEFSWLSYSKFAQRWDL</sequence>
<evidence type="ECO:0000313" key="1">
    <source>
        <dbReference type="EMBL" id="KAI6648209.1"/>
    </source>
</evidence>
<proteinExistence type="predicted"/>
<reference evidence="1 2" key="1">
    <citation type="journal article" date="2023" name="BMC Biol.">
        <title>The compact genome of the sponge Oopsacas minuta (Hexactinellida) is lacking key metazoan core genes.</title>
        <authorList>
            <person name="Santini S."/>
            <person name="Schenkelaars Q."/>
            <person name="Jourda C."/>
            <person name="Duchesne M."/>
            <person name="Belahbib H."/>
            <person name="Rocher C."/>
            <person name="Selva M."/>
            <person name="Riesgo A."/>
            <person name="Vervoort M."/>
            <person name="Leys S.P."/>
            <person name="Kodjabachian L."/>
            <person name="Le Bivic A."/>
            <person name="Borchiellini C."/>
            <person name="Claverie J.M."/>
            <person name="Renard E."/>
        </authorList>
    </citation>
    <scope>NUCLEOTIDE SEQUENCE [LARGE SCALE GENOMIC DNA]</scope>
    <source>
        <strain evidence="1">SPO-2</strain>
    </source>
</reference>
<dbReference type="Proteomes" id="UP001165289">
    <property type="component" value="Unassembled WGS sequence"/>
</dbReference>
<protein>
    <submittedName>
        <fullName evidence="1">Uncharacterized protein</fullName>
    </submittedName>
</protein>
<organism evidence="1 2">
    <name type="scientific">Oopsacas minuta</name>
    <dbReference type="NCBI Taxonomy" id="111878"/>
    <lineage>
        <taxon>Eukaryota</taxon>
        <taxon>Metazoa</taxon>
        <taxon>Porifera</taxon>
        <taxon>Hexactinellida</taxon>
        <taxon>Hexasterophora</taxon>
        <taxon>Lyssacinosida</taxon>
        <taxon>Leucopsacidae</taxon>
        <taxon>Oopsacas</taxon>
    </lineage>
</organism>
<accession>A0AAV7JHB9</accession>
<name>A0AAV7JHB9_9METZ</name>
<comment type="caution">
    <text evidence="1">The sequence shown here is derived from an EMBL/GenBank/DDBJ whole genome shotgun (WGS) entry which is preliminary data.</text>
</comment>
<keyword evidence="2" id="KW-1185">Reference proteome</keyword>
<evidence type="ECO:0000313" key="2">
    <source>
        <dbReference type="Proteomes" id="UP001165289"/>
    </source>
</evidence>
<gene>
    <name evidence="1" type="ORF">LOD99_12018</name>
</gene>